<dbReference type="Proteomes" id="UP001497522">
    <property type="component" value="Chromosome 16"/>
</dbReference>
<feature type="non-terminal residue" evidence="4">
    <location>
        <position position="1"/>
    </location>
</feature>
<feature type="transmembrane region" description="Helical" evidence="3">
    <location>
        <begin position="98"/>
        <end position="122"/>
    </location>
</feature>
<dbReference type="Gene3D" id="3.40.50.150">
    <property type="entry name" value="Vaccinia Virus protein VP39"/>
    <property type="match status" value="1"/>
</dbReference>
<dbReference type="EMBL" id="OZ023717">
    <property type="protein sequence ID" value="CAK9866062.1"/>
    <property type="molecule type" value="Genomic_DNA"/>
</dbReference>
<organism evidence="4 5">
    <name type="scientific">Sphagnum jensenii</name>
    <dbReference type="NCBI Taxonomy" id="128206"/>
    <lineage>
        <taxon>Eukaryota</taxon>
        <taxon>Viridiplantae</taxon>
        <taxon>Streptophyta</taxon>
        <taxon>Embryophyta</taxon>
        <taxon>Bryophyta</taxon>
        <taxon>Sphagnophytina</taxon>
        <taxon>Sphagnopsida</taxon>
        <taxon>Sphagnales</taxon>
        <taxon>Sphagnaceae</taxon>
        <taxon>Sphagnum</taxon>
    </lineage>
</organism>
<evidence type="ECO:0000313" key="4">
    <source>
        <dbReference type="EMBL" id="CAK9866062.1"/>
    </source>
</evidence>
<dbReference type="SUPFAM" id="SSF53335">
    <property type="entry name" value="S-adenosyl-L-methionine-dependent methyltransferases"/>
    <property type="match status" value="1"/>
</dbReference>
<keyword evidence="1" id="KW-0489">Methyltransferase</keyword>
<dbReference type="PANTHER" id="PTHR43542:SF1">
    <property type="entry name" value="METHYLTRANSFERASE"/>
    <property type="match status" value="1"/>
</dbReference>
<dbReference type="Pfam" id="PF03602">
    <property type="entry name" value="Cons_hypoth95"/>
    <property type="match status" value="1"/>
</dbReference>
<dbReference type="PANTHER" id="PTHR43542">
    <property type="entry name" value="METHYLTRANSFERASE"/>
    <property type="match status" value="1"/>
</dbReference>
<accession>A0ABP1AU08</accession>
<proteinExistence type="predicted"/>
<protein>
    <submittedName>
        <fullName evidence="4">Uncharacterized protein</fullName>
    </submittedName>
</protein>
<evidence type="ECO:0000313" key="5">
    <source>
        <dbReference type="Proteomes" id="UP001497522"/>
    </source>
</evidence>
<evidence type="ECO:0000256" key="1">
    <source>
        <dbReference type="ARBA" id="ARBA00022603"/>
    </source>
</evidence>
<keyword evidence="3" id="KW-0812">Transmembrane</keyword>
<keyword evidence="3" id="KW-0472">Membrane</keyword>
<evidence type="ECO:0000256" key="3">
    <source>
        <dbReference type="SAM" id="Phobius"/>
    </source>
</evidence>
<dbReference type="InterPro" id="IPR029063">
    <property type="entry name" value="SAM-dependent_MTases_sf"/>
</dbReference>
<sequence length="129" mass="13609">MAGKAGGRKLVSPADMNVWPMLEVVPGAVFNILQALGGCSASLPAGWWLDLNSGMGSVGIEALSRGCVVGSKGKQWCTLHGLRCCCSRQSIMAVFCQLFSLVLGSSIFYIVCPLCCVVHITMLGPSERT</sequence>
<feature type="non-terminal residue" evidence="4">
    <location>
        <position position="129"/>
    </location>
</feature>
<dbReference type="InterPro" id="IPR004398">
    <property type="entry name" value="RNA_MeTrfase_RsmD"/>
</dbReference>
<name>A0ABP1AU08_9BRYO</name>
<evidence type="ECO:0000256" key="2">
    <source>
        <dbReference type="ARBA" id="ARBA00022679"/>
    </source>
</evidence>
<gene>
    <name evidence="4" type="ORF">CSSPJE1EN2_LOCUS9057</name>
</gene>
<keyword evidence="3" id="KW-1133">Transmembrane helix</keyword>
<reference evidence="4" key="1">
    <citation type="submission" date="2024-03" db="EMBL/GenBank/DDBJ databases">
        <authorList>
            <consortium name="ELIXIR-Norway"/>
            <consortium name="Elixir Norway"/>
        </authorList>
    </citation>
    <scope>NUCLEOTIDE SEQUENCE</scope>
</reference>
<keyword evidence="5" id="KW-1185">Reference proteome</keyword>
<keyword evidence="2" id="KW-0808">Transferase</keyword>